<evidence type="ECO:0000313" key="3">
    <source>
        <dbReference type="Proteomes" id="UP000812672"/>
    </source>
</evidence>
<feature type="chain" id="PRO_5046858806" description="Lipoprotein" evidence="1">
    <location>
        <begin position="24"/>
        <end position="122"/>
    </location>
</feature>
<dbReference type="EMBL" id="JAHLZF010000003">
    <property type="protein sequence ID" value="MBU6080074.1"/>
    <property type="molecule type" value="Genomic_DNA"/>
</dbReference>
<keyword evidence="1" id="KW-0732">Signal</keyword>
<name>A0ABS6GLR4_9BACI</name>
<sequence length="122" mass="14194">MKFKLLISLLAIFLLMGCTDSEASFSYEYGLDSIEKEDQAEVQKWLNEPDQTPIRTYEVNDEINNRHYIYGHSKVYSKVELEENDGRITLTFSDEKQDNSLQDAFVKIKSFESIESVILKIN</sequence>
<accession>A0ABS6GLR4</accession>
<protein>
    <recommendedName>
        <fullName evidence="4">Lipoprotein</fullName>
    </recommendedName>
</protein>
<keyword evidence="3" id="KW-1185">Reference proteome</keyword>
<evidence type="ECO:0008006" key="4">
    <source>
        <dbReference type="Google" id="ProtNLM"/>
    </source>
</evidence>
<organism evidence="2 3">
    <name type="scientific">Allobacillus halotolerans</name>
    <dbReference type="NCBI Taxonomy" id="570278"/>
    <lineage>
        <taxon>Bacteria</taxon>
        <taxon>Bacillati</taxon>
        <taxon>Bacillota</taxon>
        <taxon>Bacilli</taxon>
        <taxon>Bacillales</taxon>
        <taxon>Bacillaceae</taxon>
        <taxon>Allobacillus</taxon>
    </lineage>
</organism>
<dbReference type="RefSeq" id="WP_216686813.1">
    <property type="nucleotide sequence ID" value="NZ_CAUPKR010000002.1"/>
</dbReference>
<feature type="signal peptide" evidence="1">
    <location>
        <begin position="1"/>
        <end position="23"/>
    </location>
</feature>
<dbReference type="Proteomes" id="UP000812672">
    <property type="component" value="Unassembled WGS sequence"/>
</dbReference>
<proteinExistence type="predicted"/>
<reference evidence="2 3" key="1">
    <citation type="journal article" date="2011" name="Int. J. Syst. Evol. Microbiol.">
        <title>Allobacillus halotolerans gen. nov., sp. nov. isolated from shrimp paste.</title>
        <authorList>
            <person name="Sheu S.Y."/>
            <person name="Arun A.B."/>
            <person name="Jiang S.R."/>
            <person name="Young C.C."/>
            <person name="Chen W.M."/>
        </authorList>
    </citation>
    <scope>NUCLEOTIDE SEQUENCE [LARGE SCALE GENOMIC DNA]</scope>
    <source>
        <strain evidence="2 3">LMG 24826</strain>
    </source>
</reference>
<dbReference type="PROSITE" id="PS51257">
    <property type="entry name" value="PROKAR_LIPOPROTEIN"/>
    <property type="match status" value="1"/>
</dbReference>
<comment type="caution">
    <text evidence="2">The sequence shown here is derived from an EMBL/GenBank/DDBJ whole genome shotgun (WGS) entry which is preliminary data.</text>
</comment>
<evidence type="ECO:0000313" key="2">
    <source>
        <dbReference type="EMBL" id="MBU6080074.1"/>
    </source>
</evidence>
<evidence type="ECO:0000256" key="1">
    <source>
        <dbReference type="SAM" id="SignalP"/>
    </source>
</evidence>
<gene>
    <name evidence="2" type="ORF">KQ486_03505</name>
</gene>